<evidence type="ECO:0000313" key="3">
    <source>
        <dbReference type="EMBL" id="SUZ85706.1"/>
    </source>
</evidence>
<feature type="transmembrane region" description="Helical" evidence="1">
    <location>
        <begin position="243"/>
        <end position="263"/>
    </location>
</feature>
<gene>
    <name evidence="3" type="ORF">METZ01_LOCUS38560</name>
</gene>
<feature type="domain" description="Glycosyltransferase 2-like" evidence="2">
    <location>
        <begin position="4"/>
        <end position="174"/>
    </location>
</feature>
<dbReference type="InterPro" id="IPR001173">
    <property type="entry name" value="Glyco_trans_2-like"/>
</dbReference>
<keyword evidence="1" id="KW-0472">Membrane</keyword>
<evidence type="ECO:0000259" key="2">
    <source>
        <dbReference type="Pfam" id="PF00535"/>
    </source>
</evidence>
<dbReference type="PANTHER" id="PTHR43685">
    <property type="entry name" value="GLYCOSYLTRANSFERASE"/>
    <property type="match status" value="1"/>
</dbReference>
<dbReference type="Gene3D" id="3.90.550.10">
    <property type="entry name" value="Spore Coat Polysaccharide Biosynthesis Protein SpsA, Chain A"/>
    <property type="match status" value="1"/>
</dbReference>
<dbReference type="InterPro" id="IPR050834">
    <property type="entry name" value="Glycosyltransf_2"/>
</dbReference>
<dbReference type="InterPro" id="IPR029044">
    <property type="entry name" value="Nucleotide-diphossugar_trans"/>
</dbReference>
<feature type="non-terminal residue" evidence="3">
    <location>
        <position position="1"/>
    </location>
</feature>
<keyword evidence="1" id="KW-1133">Transmembrane helix</keyword>
<feature type="transmembrane region" description="Helical" evidence="1">
    <location>
        <begin position="270"/>
        <end position="290"/>
    </location>
</feature>
<keyword evidence="1" id="KW-0812">Transmembrane</keyword>
<accession>A0A381R1W5</accession>
<dbReference type="AlphaFoldDB" id="A0A381R1W5"/>
<name>A0A381R1W5_9ZZZZ</name>
<organism evidence="3">
    <name type="scientific">marine metagenome</name>
    <dbReference type="NCBI Taxonomy" id="408172"/>
    <lineage>
        <taxon>unclassified sequences</taxon>
        <taxon>metagenomes</taxon>
        <taxon>ecological metagenomes</taxon>
    </lineage>
</organism>
<dbReference type="Pfam" id="PF00535">
    <property type="entry name" value="Glycos_transf_2"/>
    <property type="match status" value="1"/>
</dbReference>
<evidence type="ECO:0000256" key="1">
    <source>
        <dbReference type="SAM" id="Phobius"/>
    </source>
</evidence>
<sequence>VLISVITPAYNRADEIPHLLESIAKQTVASDRFEMVIVDDGSTDQTVDIIEAMIPNLNFNLNFVKQENAGPGSARNQGIEEAKGELYVFIDSDCEADPRWLEIILDSFEREGFDAFGGPDASKGDFTTLQRAIDFSMTSFLTTGGLRGHSVRPLAKFYPRSHNMGMTRSLYEKVGGFGSLRHGQDIELSNRIHKSGAKVTYLPEAIVYHRRRTTLKKFFRQVFNWGVARINLGKVDSKMLEPLHFFPAVITVIASIITVGFFIDPIKYGSFFELGFGFFLFLAGAGAWKLKDLKIFFTLLAVIPIQVFGYGLGFIVAFVFRFILRQKVWTGFRKKYY</sequence>
<dbReference type="PANTHER" id="PTHR43685:SF3">
    <property type="entry name" value="SLR2126 PROTEIN"/>
    <property type="match status" value="1"/>
</dbReference>
<proteinExistence type="predicted"/>
<dbReference type="SUPFAM" id="SSF53448">
    <property type="entry name" value="Nucleotide-diphospho-sugar transferases"/>
    <property type="match status" value="1"/>
</dbReference>
<feature type="transmembrane region" description="Helical" evidence="1">
    <location>
        <begin position="296"/>
        <end position="324"/>
    </location>
</feature>
<reference evidence="3" key="1">
    <citation type="submission" date="2018-05" db="EMBL/GenBank/DDBJ databases">
        <authorList>
            <person name="Lanie J.A."/>
            <person name="Ng W.-L."/>
            <person name="Kazmierczak K.M."/>
            <person name="Andrzejewski T.M."/>
            <person name="Davidsen T.M."/>
            <person name="Wayne K.J."/>
            <person name="Tettelin H."/>
            <person name="Glass J.I."/>
            <person name="Rusch D."/>
            <person name="Podicherti R."/>
            <person name="Tsui H.-C.T."/>
            <person name="Winkler M.E."/>
        </authorList>
    </citation>
    <scope>NUCLEOTIDE SEQUENCE</scope>
</reference>
<protein>
    <recommendedName>
        <fullName evidence="2">Glycosyltransferase 2-like domain-containing protein</fullName>
    </recommendedName>
</protein>
<dbReference type="EMBL" id="UINC01001648">
    <property type="protein sequence ID" value="SUZ85706.1"/>
    <property type="molecule type" value="Genomic_DNA"/>
</dbReference>